<gene>
    <name evidence="1" type="ORF">GWK47_044595</name>
</gene>
<name>A0A8J4YJ28_CHIOP</name>
<reference evidence="1" key="1">
    <citation type="submission" date="2020-07" db="EMBL/GenBank/DDBJ databases">
        <title>The High-quality genome of the commercially important snow crab, Chionoecetes opilio.</title>
        <authorList>
            <person name="Jeong J.-H."/>
            <person name="Ryu S."/>
        </authorList>
    </citation>
    <scope>NUCLEOTIDE SEQUENCE</scope>
    <source>
        <strain evidence="1">MADBK_172401_WGS</strain>
        <tissue evidence="1">Digestive gland</tissue>
    </source>
</reference>
<dbReference type="AlphaFoldDB" id="A0A8J4YJ28"/>
<accession>A0A8J4YJ28</accession>
<sequence>MALMLGKGSFCHCRRRPRCQPWILLAKSDTSREDAKNVSIQGASQALGLHPLLGHLVEDQNFLVSASSGHMGASGGQCPRRLRGVQMLQRPASIWEVVTNFLIGLGKFYLVFGVTQGKRAKLPGALVGPPPSFVHPFPLFSLGYSLILLSRDLPIPHHSHRGFQLPHDVGNNTPFLIVK</sequence>
<evidence type="ECO:0000313" key="1">
    <source>
        <dbReference type="EMBL" id="KAG0722375.1"/>
    </source>
</evidence>
<keyword evidence="2" id="KW-1185">Reference proteome</keyword>
<organism evidence="1 2">
    <name type="scientific">Chionoecetes opilio</name>
    <name type="common">Atlantic snow crab</name>
    <name type="synonym">Cancer opilio</name>
    <dbReference type="NCBI Taxonomy" id="41210"/>
    <lineage>
        <taxon>Eukaryota</taxon>
        <taxon>Metazoa</taxon>
        <taxon>Ecdysozoa</taxon>
        <taxon>Arthropoda</taxon>
        <taxon>Crustacea</taxon>
        <taxon>Multicrustacea</taxon>
        <taxon>Malacostraca</taxon>
        <taxon>Eumalacostraca</taxon>
        <taxon>Eucarida</taxon>
        <taxon>Decapoda</taxon>
        <taxon>Pleocyemata</taxon>
        <taxon>Brachyura</taxon>
        <taxon>Eubrachyura</taxon>
        <taxon>Majoidea</taxon>
        <taxon>Majidae</taxon>
        <taxon>Chionoecetes</taxon>
    </lineage>
</organism>
<evidence type="ECO:0000313" key="2">
    <source>
        <dbReference type="Proteomes" id="UP000770661"/>
    </source>
</evidence>
<dbReference type="EMBL" id="JACEEZ010009666">
    <property type="protein sequence ID" value="KAG0722375.1"/>
    <property type="molecule type" value="Genomic_DNA"/>
</dbReference>
<dbReference type="Proteomes" id="UP000770661">
    <property type="component" value="Unassembled WGS sequence"/>
</dbReference>
<comment type="caution">
    <text evidence="1">The sequence shown here is derived from an EMBL/GenBank/DDBJ whole genome shotgun (WGS) entry which is preliminary data.</text>
</comment>
<protein>
    <submittedName>
        <fullName evidence="1">Uncharacterized protein</fullName>
    </submittedName>
</protein>
<proteinExistence type="predicted"/>